<dbReference type="InterPro" id="IPR025178">
    <property type="entry name" value="Lnb_N"/>
</dbReference>
<feature type="chain" id="PRO_5022824230" description="Lnb N-terminal periplasmic domain-containing protein" evidence="1">
    <location>
        <begin position="30"/>
        <end position="324"/>
    </location>
</feature>
<evidence type="ECO:0000313" key="3">
    <source>
        <dbReference type="EMBL" id="QEG24495.1"/>
    </source>
</evidence>
<dbReference type="STRING" id="980251.GCA_001642875_01154"/>
<dbReference type="KEGG" id="mff:MFFC18_44150"/>
<dbReference type="EMBL" id="CP042912">
    <property type="protein sequence ID" value="QEG24495.1"/>
    <property type="molecule type" value="Genomic_DNA"/>
</dbReference>
<dbReference type="AlphaFoldDB" id="A0A5B9PGY2"/>
<dbReference type="Pfam" id="PF13387">
    <property type="entry name" value="Lnb_N"/>
    <property type="match status" value="1"/>
</dbReference>
<reference evidence="3 4" key="1">
    <citation type="submission" date="2019-08" db="EMBL/GenBank/DDBJ databases">
        <title>Deep-cultivation of Planctomycetes and their phenomic and genomic characterization uncovers novel biology.</title>
        <authorList>
            <person name="Wiegand S."/>
            <person name="Jogler M."/>
            <person name="Boedeker C."/>
            <person name="Pinto D."/>
            <person name="Vollmers J."/>
            <person name="Rivas-Marin E."/>
            <person name="Kohn T."/>
            <person name="Peeters S.H."/>
            <person name="Heuer A."/>
            <person name="Rast P."/>
            <person name="Oberbeckmann S."/>
            <person name="Bunk B."/>
            <person name="Jeske O."/>
            <person name="Meyerdierks A."/>
            <person name="Storesund J.E."/>
            <person name="Kallscheuer N."/>
            <person name="Luecker S."/>
            <person name="Lage O.M."/>
            <person name="Pohl T."/>
            <person name="Merkel B.J."/>
            <person name="Hornburger P."/>
            <person name="Mueller R.-W."/>
            <person name="Bruemmer F."/>
            <person name="Labrenz M."/>
            <person name="Spormann A.M."/>
            <person name="Op den Camp H."/>
            <person name="Overmann J."/>
            <person name="Amann R."/>
            <person name="Jetten M.S.M."/>
            <person name="Mascher T."/>
            <person name="Medema M.H."/>
            <person name="Devos D.P."/>
            <person name="Kaster A.-K."/>
            <person name="Ovreas L."/>
            <person name="Rohde M."/>
            <person name="Galperin M.Y."/>
            <person name="Jogler C."/>
        </authorList>
    </citation>
    <scope>NUCLEOTIDE SEQUENCE [LARGE SCALE GENOMIC DNA]</scope>
    <source>
        <strain evidence="3 4">FC18</strain>
    </source>
</reference>
<keyword evidence="4" id="KW-1185">Reference proteome</keyword>
<evidence type="ECO:0000313" key="4">
    <source>
        <dbReference type="Proteomes" id="UP000322214"/>
    </source>
</evidence>
<gene>
    <name evidence="3" type="ORF">MFFC18_44150</name>
</gene>
<accession>A0A5B9PGY2</accession>
<organism evidence="3 4">
    <name type="scientific">Mariniblastus fucicola</name>
    <dbReference type="NCBI Taxonomy" id="980251"/>
    <lineage>
        <taxon>Bacteria</taxon>
        <taxon>Pseudomonadati</taxon>
        <taxon>Planctomycetota</taxon>
        <taxon>Planctomycetia</taxon>
        <taxon>Pirellulales</taxon>
        <taxon>Pirellulaceae</taxon>
        <taxon>Mariniblastus</taxon>
    </lineage>
</organism>
<evidence type="ECO:0000259" key="2">
    <source>
        <dbReference type="Pfam" id="PF13387"/>
    </source>
</evidence>
<evidence type="ECO:0000256" key="1">
    <source>
        <dbReference type="SAM" id="SignalP"/>
    </source>
</evidence>
<keyword evidence="1" id="KW-0732">Signal</keyword>
<protein>
    <recommendedName>
        <fullName evidence="2">Lnb N-terminal periplasmic domain-containing protein</fullName>
    </recommendedName>
</protein>
<dbReference type="RefSeq" id="WP_238381225.1">
    <property type="nucleotide sequence ID" value="NZ_CP042912.1"/>
</dbReference>
<name>A0A5B9PGY2_9BACT</name>
<sequence precursor="true">MGDLQTTFLSVRCAVLSTVAVMVSLCGCAASVALPQPADFIAKRLYPSNDRNWRPEQSRLAWAEVDGDRYTIRNIRNNEYLTEDEFVPSYYDRQIRLSQIRSVDYVVVPFPKQPNLAHTMLSFEVDDGSYITVSAEVRKEMDEDYSVFKGLGREFEMMYVVGDEKDLIRLRASHRDNDVYLYPTVATPAQSQQLFANMMAKTNQLAAQPEFYNTLTNNCTTTIRRHINELQPNRVAHAWQVLLPGHSDRFAYDLGLLDQRVPFEDLKAASHVSQLANEFYNAPNFSSRIRMGRNVINRIASQQQAMQPILQGPGGQYLERLNLR</sequence>
<feature type="domain" description="Lnb N-terminal periplasmic" evidence="2">
    <location>
        <begin position="89"/>
        <end position="243"/>
    </location>
</feature>
<dbReference type="Proteomes" id="UP000322214">
    <property type="component" value="Chromosome"/>
</dbReference>
<feature type="signal peptide" evidence="1">
    <location>
        <begin position="1"/>
        <end position="29"/>
    </location>
</feature>
<proteinExistence type="predicted"/>